<dbReference type="SUPFAM" id="SSF46785">
    <property type="entry name" value="Winged helix' DNA-binding domain"/>
    <property type="match status" value="1"/>
</dbReference>
<dbReference type="PROSITE" id="PS50931">
    <property type="entry name" value="HTH_LYSR"/>
    <property type="match status" value="1"/>
</dbReference>
<dbReference type="PANTHER" id="PTHR30126:SF80">
    <property type="entry name" value="TRANSCRIPTIONAL REGULATOR-RELATED"/>
    <property type="match status" value="1"/>
</dbReference>
<dbReference type="InterPro" id="IPR036388">
    <property type="entry name" value="WH-like_DNA-bd_sf"/>
</dbReference>
<dbReference type="EMBL" id="UIHC01000003">
    <property type="protein sequence ID" value="SUZ30654.1"/>
    <property type="molecule type" value="Genomic_DNA"/>
</dbReference>
<organism evidence="6 7">
    <name type="scientific">Roseinatronobacter ekhonensis</name>
    <dbReference type="NCBI Taxonomy" id="254356"/>
    <lineage>
        <taxon>Bacteria</taxon>
        <taxon>Pseudomonadati</taxon>
        <taxon>Pseudomonadota</taxon>
        <taxon>Alphaproteobacteria</taxon>
        <taxon>Rhodobacterales</taxon>
        <taxon>Paracoccaceae</taxon>
        <taxon>Roseinatronobacter</taxon>
    </lineage>
</organism>
<keyword evidence="3" id="KW-0238">DNA-binding</keyword>
<feature type="domain" description="HTH lysR-type" evidence="5">
    <location>
        <begin position="1"/>
        <end position="62"/>
    </location>
</feature>
<dbReference type="Gene3D" id="3.40.190.290">
    <property type="match status" value="1"/>
</dbReference>
<keyword evidence="7" id="KW-1185">Reference proteome</keyword>
<dbReference type="AlphaFoldDB" id="A0A3B0MNZ8"/>
<evidence type="ECO:0000256" key="1">
    <source>
        <dbReference type="ARBA" id="ARBA00009437"/>
    </source>
</evidence>
<protein>
    <submittedName>
        <fullName evidence="6">HTH-type transcriptional regulator CynR</fullName>
    </submittedName>
</protein>
<evidence type="ECO:0000256" key="2">
    <source>
        <dbReference type="ARBA" id="ARBA00023015"/>
    </source>
</evidence>
<keyword evidence="2" id="KW-0805">Transcription regulation</keyword>
<evidence type="ECO:0000313" key="7">
    <source>
        <dbReference type="Proteomes" id="UP000272908"/>
    </source>
</evidence>
<dbReference type="GO" id="GO:0000976">
    <property type="term" value="F:transcription cis-regulatory region binding"/>
    <property type="evidence" value="ECO:0007669"/>
    <property type="project" value="TreeGrafter"/>
</dbReference>
<evidence type="ECO:0000256" key="3">
    <source>
        <dbReference type="ARBA" id="ARBA00023125"/>
    </source>
</evidence>
<dbReference type="Gene3D" id="1.10.10.10">
    <property type="entry name" value="Winged helix-like DNA-binding domain superfamily/Winged helix DNA-binding domain"/>
    <property type="match status" value="1"/>
</dbReference>
<proteinExistence type="inferred from homology"/>
<evidence type="ECO:0000313" key="6">
    <source>
        <dbReference type="EMBL" id="SUZ30654.1"/>
    </source>
</evidence>
<dbReference type="Pfam" id="PF00126">
    <property type="entry name" value="HTH_1"/>
    <property type="match status" value="1"/>
</dbReference>
<keyword evidence="4" id="KW-0804">Transcription</keyword>
<reference evidence="7" key="1">
    <citation type="submission" date="2018-08" db="EMBL/GenBank/DDBJ databases">
        <authorList>
            <person name="Rodrigo-Torres L."/>
            <person name="Arahal R. D."/>
            <person name="Lucena T."/>
        </authorList>
    </citation>
    <scope>NUCLEOTIDE SEQUENCE [LARGE SCALE GENOMIC DNA]</scope>
    <source>
        <strain evidence="7">CECT 7235</strain>
    </source>
</reference>
<evidence type="ECO:0000259" key="5">
    <source>
        <dbReference type="PROSITE" id="PS50931"/>
    </source>
</evidence>
<dbReference type="SUPFAM" id="SSF53850">
    <property type="entry name" value="Periplasmic binding protein-like II"/>
    <property type="match status" value="1"/>
</dbReference>
<dbReference type="Pfam" id="PF03466">
    <property type="entry name" value="LysR_substrate"/>
    <property type="match status" value="1"/>
</dbReference>
<evidence type="ECO:0000256" key="4">
    <source>
        <dbReference type="ARBA" id="ARBA00023163"/>
    </source>
</evidence>
<dbReference type="PANTHER" id="PTHR30126">
    <property type="entry name" value="HTH-TYPE TRANSCRIPTIONAL REGULATOR"/>
    <property type="match status" value="1"/>
</dbReference>
<name>A0A3B0MNZ8_9RHOB</name>
<dbReference type="RefSeq" id="WP_121092972.1">
    <property type="nucleotide sequence ID" value="NZ_UIHC01000003.1"/>
</dbReference>
<accession>A0A3B0MNZ8</accession>
<gene>
    <name evidence="6" type="primary">cynR</name>
    <name evidence="6" type="ORF">ROE7235_00380</name>
</gene>
<dbReference type="OrthoDB" id="5297263at2"/>
<sequence>MKFHLVPRPLLYVEAVAEHGSVQAASRALGIAASAIDRHIKALEEVNRAPLFERHPRGMRPTAAGEAVVVLARRWNTDAERLETDLQEIRGQEGGSVRLAAMDSLANGMLEELHDWLLSTHPNIRLTVEIMAPSEAARQLDEGTVEVVMAFNLPRLRHQHVVWSDKLRFGCIVAPGHPLARTSTTSLAQVNGHALVAQSTLLPTRQYLDDRFAWFFDENAPVMASNSIQLLKGALRKGAVAMITSELDALPELSRGDLLFLPLSDKGLAAPTISVVIDARRSLSRAARRVSEFLVARTQQRLVEARAKPISRTDI</sequence>
<dbReference type="GO" id="GO:0003700">
    <property type="term" value="F:DNA-binding transcription factor activity"/>
    <property type="evidence" value="ECO:0007669"/>
    <property type="project" value="InterPro"/>
</dbReference>
<dbReference type="InterPro" id="IPR000847">
    <property type="entry name" value="LysR_HTH_N"/>
</dbReference>
<dbReference type="InterPro" id="IPR005119">
    <property type="entry name" value="LysR_subst-bd"/>
</dbReference>
<dbReference type="Proteomes" id="UP000272908">
    <property type="component" value="Unassembled WGS sequence"/>
</dbReference>
<dbReference type="InterPro" id="IPR036390">
    <property type="entry name" value="WH_DNA-bd_sf"/>
</dbReference>
<comment type="similarity">
    <text evidence="1">Belongs to the LysR transcriptional regulatory family.</text>
</comment>